<keyword evidence="4" id="KW-1185">Reference proteome</keyword>
<dbReference type="PANTHER" id="PTHR14239">
    <property type="entry name" value="DUDULIN-RELATED"/>
    <property type="match status" value="1"/>
</dbReference>
<gene>
    <name evidence="3" type="ORF">SAMN05444276_10427</name>
</gene>
<evidence type="ECO:0000313" key="4">
    <source>
        <dbReference type="Proteomes" id="UP000182944"/>
    </source>
</evidence>
<dbReference type="Proteomes" id="UP000182944">
    <property type="component" value="Unassembled WGS sequence"/>
</dbReference>
<protein>
    <recommendedName>
        <fullName evidence="2">Pyrroline-5-carboxylate reductase catalytic N-terminal domain-containing protein</fullName>
    </recommendedName>
</protein>
<dbReference type="STRING" id="1545044.SAMN05444276_10427"/>
<dbReference type="SUPFAM" id="SSF51735">
    <property type="entry name" value="NAD(P)-binding Rossmann-fold domains"/>
    <property type="match status" value="1"/>
</dbReference>
<name>A0A1H3ACS6_9RHOB</name>
<dbReference type="AlphaFoldDB" id="A0A1H3ACS6"/>
<dbReference type="InterPro" id="IPR036291">
    <property type="entry name" value="NAD(P)-bd_dom_sf"/>
</dbReference>
<reference evidence="4" key="1">
    <citation type="submission" date="2016-10" db="EMBL/GenBank/DDBJ databases">
        <authorList>
            <person name="Varghese N."/>
            <person name="Submissions S."/>
        </authorList>
    </citation>
    <scope>NUCLEOTIDE SEQUENCE [LARGE SCALE GENOMIC DNA]</scope>
    <source>
        <strain evidence="4">DSM 29303</strain>
    </source>
</reference>
<evidence type="ECO:0000313" key="3">
    <source>
        <dbReference type="EMBL" id="SDX27271.1"/>
    </source>
</evidence>
<dbReference type="InterPro" id="IPR028939">
    <property type="entry name" value="P5C_Rdtase_cat_N"/>
</dbReference>
<evidence type="ECO:0000259" key="2">
    <source>
        <dbReference type="Pfam" id="PF03807"/>
    </source>
</evidence>
<dbReference type="RefSeq" id="WP_036734208.1">
    <property type="nucleotide sequence ID" value="NZ_FNNA01000004.1"/>
</dbReference>
<accession>A0A1H3ACS6</accession>
<dbReference type="EMBL" id="FNNA01000004">
    <property type="protein sequence ID" value="SDX27271.1"/>
    <property type="molecule type" value="Genomic_DNA"/>
</dbReference>
<feature type="domain" description="Pyrroline-5-carboxylate reductase catalytic N-terminal" evidence="2">
    <location>
        <begin position="6"/>
        <end position="95"/>
    </location>
</feature>
<keyword evidence="1" id="KW-0560">Oxidoreductase</keyword>
<evidence type="ECO:0000256" key="1">
    <source>
        <dbReference type="ARBA" id="ARBA00023002"/>
    </source>
</evidence>
<proteinExistence type="predicted"/>
<dbReference type="InterPro" id="IPR051267">
    <property type="entry name" value="STEAP_metalloreductase"/>
</dbReference>
<organism evidence="3 4">
    <name type="scientific">Paracoccus sanguinis</name>
    <dbReference type="NCBI Taxonomy" id="1545044"/>
    <lineage>
        <taxon>Bacteria</taxon>
        <taxon>Pseudomonadati</taxon>
        <taxon>Pseudomonadota</taxon>
        <taxon>Alphaproteobacteria</taxon>
        <taxon>Rhodobacterales</taxon>
        <taxon>Paracoccaceae</taxon>
        <taxon>Paracoccus</taxon>
    </lineage>
</organism>
<dbReference type="Pfam" id="PF03807">
    <property type="entry name" value="F420_oxidored"/>
    <property type="match status" value="1"/>
</dbReference>
<dbReference type="Gene3D" id="3.40.50.720">
    <property type="entry name" value="NAD(P)-binding Rossmann-like Domain"/>
    <property type="match status" value="1"/>
</dbReference>
<dbReference type="GO" id="GO:0016491">
    <property type="term" value="F:oxidoreductase activity"/>
    <property type="evidence" value="ECO:0007669"/>
    <property type="project" value="UniProtKB-KW"/>
</dbReference>
<sequence>MTEIRTIGIIGAGRVGTAVARRAVAAGYEVRVASARPAAETGLLLQFTAPGAVAGDLPDVIAASDLVVLALPLSRYRSLAPEALAGKVVIDAMNYWPATDGTLADFEGPRASSEVVAAHLPGARIVRSLNHLGYHEIDGAARPKGDADRRAMAVAGDDPAARAAVAGFIDRIGFDPVDAGPLSTARAFAIGSPVFGAVLNQDDLRAALTAPRAA</sequence>